<organism evidence="1 2">
    <name type="scientific">Danxiaibacter flavus</name>
    <dbReference type="NCBI Taxonomy" id="3049108"/>
    <lineage>
        <taxon>Bacteria</taxon>
        <taxon>Pseudomonadati</taxon>
        <taxon>Bacteroidota</taxon>
        <taxon>Chitinophagia</taxon>
        <taxon>Chitinophagales</taxon>
        <taxon>Chitinophagaceae</taxon>
        <taxon>Danxiaibacter</taxon>
    </lineage>
</organism>
<evidence type="ECO:0000313" key="2">
    <source>
        <dbReference type="Proteomes" id="UP001560573"/>
    </source>
</evidence>
<keyword evidence="2" id="KW-1185">Reference proteome</keyword>
<dbReference type="RefSeq" id="WP_369329555.1">
    <property type="nucleotide sequence ID" value="NZ_JAULBC010000003.1"/>
</dbReference>
<evidence type="ECO:0000313" key="1">
    <source>
        <dbReference type="EMBL" id="MEX6688147.1"/>
    </source>
</evidence>
<reference evidence="1 2" key="1">
    <citation type="submission" date="2023-07" db="EMBL/GenBank/DDBJ databases">
        <authorList>
            <person name="Lian W.-H."/>
        </authorList>
    </citation>
    <scope>NUCLEOTIDE SEQUENCE [LARGE SCALE GENOMIC DNA]</scope>
    <source>
        <strain evidence="1 2">SYSU DXS3180</strain>
    </source>
</reference>
<name>A0ABV3ZE44_9BACT</name>
<gene>
    <name evidence="1" type="ORF">QTN47_11610</name>
</gene>
<dbReference type="Proteomes" id="UP001560573">
    <property type="component" value="Unassembled WGS sequence"/>
</dbReference>
<sequence>MPDYNQIFDEIGGQIKQLAENTVSKYRDQAVADANALVASMKEDLIRWTDLLANKRIDTKEFEILVNSEKDLVQMKALQTSGLAAIRVQQFSMSVLNMVVDVVFTKVLPAAVAVA</sequence>
<protein>
    <submittedName>
        <fullName evidence="1">Uncharacterized protein</fullName>
    </submittedName>
</protein>
<comment type="caution">
    <text evidence="1">The sequence shown here is derived from an EMBL/GenBank/DDBJ whole genome shotgun (WGS) entry which is preliminary data.</text>
</comment>
<proteinExistence type="predicted"/>
<dbReference type="EMBL" id="JAULBC010000003">
    <property type="protein sequence ID" value="MEX6688147.1"/>
    <property type="molecule type" value="Genomic_DNA"/>
</dbReference>
<accession>A0ABV3ZE44</accession>